<accession>Q8CLZ6</accession>
<evidence type="ECO:0000313" key="4">
    <source>
        <dbReference type="EMBL" id="BAC12566.1"/>
    </source>
</evidence>
<dbReference type="EMBL" id="BA000028">
    <property type="protein sequence ID" value="BAC14298.1"/>
    <property type="molecule type" value="Genomic_DNA"/>
</dbReference>
<feature type="domain" description="Transposase IS204/IS1001/IS1096/IS1165 zinc-finger" evidence="3">
    <location>
        <begin position="35"/>
        <end position="80"/>
    </location>
</feature>
<dbReference type="EMBL" id="BA000028">
    <property type="protein sequence ID" value="BAC12566.1"/>
    <property type="molecule type" value="Genomic_DNA"/>
</dbReference>
<dbReference type="InterPro" id="IPR047951">
    <property type="entry name" value="Transpos_ISL3"/>
</dbReference>
<dbReference type="KEGG" id="oih:OB1443"/>
<dbReference type="eggNOG" id="COG3464">
    <property type="taxonomic scope" value="Bacteria"/>
</dbReference>
<feature type="domain" description="Transposase IS204/IS1001/IS1096/IS1165 helix-turn-helix" evidence="2">
    <location>
        <begin position="86"/>
        <end position="136"/>
    </location>
</feature>
<dbReference type="HOGENOM" id="CLU_041900_1_1_9"/>
<evidence type="ECO:0000259" key="1">
    <source>
        <dbReference type="Pfam" id="PF01610"/>
    </source>
</evidence>
<evidence type="ECO:0000259" key="2">
    <source>
        <dbReference type="Pfam" id="PF13542"/>
    </source>
</evidence>
<dbReference type="NCBIfam" id="NF033550">
    <property type="entry name" value="transpos_ISL3"/>
    <property type="match status" value="1"/>
</dbReference>
<dbReference type="Pfam" id="PF14690">
    <property type="entry name" value="Zn_ribbon_ISL3"/>
    <property type="match status" value="1"/>
</dbReference>
<gene>
    <name evidence="4" type="ordered locus">OB0610</name>
    <name evidence="5" type="ordered locus">OB1443</name>
    <name evidence="6" type="ordered locus">OB2342</name>
</gene>
<reference evidence="4" key="1">
    <citation type="journal article" date="2001" name="FEMS Microbiol. Lett.">
        <title>Oceanobacillus iheyensis gen. nov., sp. nov., a deep-sea extremely halotolerant and alkaliphilic species isolated from a depth of 1050 m on the Iheya Ridge.</title>
        <authorList>
            <person name="Lu J."/>
            <person name="Nogi Y."/>
            <person name="Takami H."/>
        </authorList>
    </citation>
    <scope>NUCLEOTIDE SEQUENCE</scope>
    <source>
        <strain evidence="4">HTE831</strain>
    </source>
</reference>
<dbReference type="KEGG" id="oih:OB2342"/>
<reference evidence="4 7" key="2">
    <citation type="journal article" date="2002" name="Nucleic Acids Res.">
        <title>Genome sequence of Oceanobacillus iheyensis isolated from the Iheya Ridge and its unexpected adaptive capabilities to extreme environments.</title>
        <authorList>
            <person name="Takami H."/>
            <person name="Takaki Y."/>
            <person name="Uchiyama I."/>
        </authorList>
    </citation>
    <scope>NUCLEOTIDE SEQUENCE [LARGE SCALE GENOMIC DNA]</scope>
    <source>
        <strain evidence="7">DSM 14371 / CIP 107618 / JCM 11309 / KCTC 3954 / HTE831</strain>
        <strain evidence="4">HTE831</strain>
    </source>
</reference>
<dbReference type="InterPro" id="IPR032877">
    <property type="entry name" value="Transposase_HTH"/>
</dbReference>
<dbReference type="PANTHER" id="PTHR33498">
    <property type="entry name" value="TRANSPOSASE FOR INSERTION SEQUENCE ELEMENT IS1557"/>
    <property type="match status" value="1"/>
</dbReference>
<dbReference type="AlphaFoldDB" id="Q8CLZ6"/>
<evidence type="ECO:0000313" key="6">
    <source>
        <dbReference type="EMBL" id="BAC14298.1"/>
    </source>
</evidence>
<keyword evidence="7" id="KW-1185">Reference proteome</keyword>
<evidence type="ECO:0000313" key="5">
    <source>
        <dbReference type="EMBL" id="BAC13399.1"/>
    </source>
</evidence>
<dbReference type="KEGG" id="oih:OB0610"/>
<sequence length="402" mass="48424">MNSNITLPGLEEGNILDTEVREGIYYIRWELERTSHRCPQCGEWTNKVHDYRTQKVRHPSIFGRQTIIFYRKRRYKCVFCGKRFFERNPLVKRYKRQSIEFNQVLSLELVHGKSFRDVATRFHTSPTTIMRRFDEITASKMKETQALPKVIAIDEYKGDAGNEKYQTVIADPINRKPLEILKDRKKDTLVDYLRMHGEKVEFVVMDMSPSFKAAVDKALGHPIVIADRFHFTRYIYWALERVRIRVQREFHDYDRKKCKRMRHVFYKKQSKLTKKQQWYLDRYLHMSPDLKRAHELKEAYIVWFQLAKANGPTALKNTKKYLYQFYELVQNAGLPEFLKAKETFHNWQKEIMNSFAFDLHNGYIEGINNQTKVIKRNAFGFRRFDRFRARILLHHQYKKKVV</sequence>
<dbReference type="EMBL" id="BA000028">
    <property type="protein sequence ID" value="BAC13399.1"/>
    <property type="molecule type" value="Genomic_DNA"/>
</dbReference>
<proteinExistence type="predicted"/>
<dbReference type="InterPro" id="IPR002560">
    <property type="entry name" value="Transposase_DDE"/>
</dbReference>
<name>Q8CLZ6_OCEIH</name>
<evidence type="ECO:0000259" key="3">
    <source>
        <dbReference type="Pfam" id="PF14690"/>
    </source>
</evidence>
<dbReference type="STRING" id="221109.gene:10732814"/>
<dbReference type="InterPro" id="IPR029261">
    <property type="entry name" value="Transposase_Znf"/>
</dbReference>
<dbReference type="Proteomes" id="UP000000822">
    <property type="component" value="Chromosome"/>
</dbReference>
<dbReference type="Pfam" id="PF01610">
    <property type="entry name" value="DDE_Tnp_ISL3"/>
    <property type="match status" value="1"/>
</dbReference>
<feature type="domain" description="Transposase IS204/IS1001/IS1096/IS1165 DDE" evidence="1">
    <location>
        <begin position="151"/>
        <end position="391"/>
    </location>
</feature>
<protein>
    <submittedName>
        <fullName evidence="5">Hypothetical conserved protein</fullName>
    </submittedName>
    <submittedName>
        <fullName evidence="4">Transposase for IS652</fullName>
    </submittedName>
</protein>
<evidence type="ECO:0000313" key="7">
    <source>
        <dbReference type="Proteomes" id="UP000000822"/>
    </source>
</evidence>
<dbReference type="PANTHER" id="PTHR33498:SF1">
    <property type="entry name" value="TRANSPOSASE FOR INSERTION SEQUENCE ELEMENT IS1557"/>
    <property type="match status" value="1"/>
</dbReference>
<dbReference type="Pfam" id="PF13542">
    <property type="entry name" value="HTH_Tnp_ISL3"/>
    <property type="match status" value="1"/>
</dbReference>
<organism evidence="4 7">
    <name type="scientific">Oceanobacillus iheyensis (strain DSM 14371 / CIP 107618 / JCM 11309 / KCTC 3954 / HTE831)</name>
    <dbReference type="NCBI Taxonomy" id="221109"/>
    <lineage>
        <taxon>Bacteria</taxon>
        <taxon>Bacillati</taxon>
        <taxon>Bacillota</taxon>
        <taxon>Bacilli</taxon>
        <taxon>Bacillales</taxon>
        <taxon>Bacillaceae</taxon>
        <taxon>Oceanobacillus</taxon>
    </lineage>
</organism>